<dbReference type="PROSITE" id="PS50011">
    <property type="entry name" value="PROTEIN_KINASE_DOM"/>
    <property type="match status" value="1"/>
</dbReference>
<protein>
    <recommendedName>
        <fullName evidence="1">Protein kinase domain-containing protein</fullName>
    </recommendedName>
</protein>
<dbReference type="OrthoDB" id="295862at2759"/>
<evidence type="ECO:0000313" key="2">
    <source>
        <dbReference type="EMBL" id="CAD8168933.1"/>
    </source>
</evidence>
<evidence type="ECO:0000259" key="1">
    <source>
        <dbReference type="PROSITE" id="PS50011"/>
    </source>
</evidence>
<dbReference type="GO" id="GO:0005524">
    <property type="term" value="F:ATP binding"/>
    <property type="evidence" value="ECO:0007669"/>
    <property type="project" value="InterPro"/>
</dbReference>
<gene>
    <name evidence="2" type="ORF">POCTA_138.1.T0520251</name>
</gene>
<dbReference type="InterPro" id="IPR000719">
    <property type="entry name" value="Prot_kinase_dom"/>
</dbReference>
<reference evidence="2" key="1">
    <citation type="submission" date="2021-01" db="EMBL/GenBank/DDBJ databases">
        <authorList>
            <consortium name="Genoscope - CEA"/>
            <person name="William W."/>
        </authorList>
    </citation>
    <scope>NUCLEOTIDE SEQUENCE</scope>
</reference>
<dbReference type="OMA" id="CPLEYQP"/>
<dbReference type="Proteomes" id="UP000683925">
    <property type="component" value="Unassembled WGS sequence"/>
</dbReference>
<name>A0A8S1UXK8_PAROT</name>
<comment type="caution">
    <text evidence="2">The sequence shown here is derived from an EMBL/GenBank/DDBJ whole genome shotgun (WGS) entry which is preliminary data.</text>
</comment>
<dbReference type="GO" id="GO:0004672">
    <property type="term" value="F:protein kinase activity"/>
    <property type="evidence" value="ECO:0007669"/>
    <property type="project" value="InterPro"/>
</dbReference>
<accession>A0A8S1UXK8</accession>
<dbReference type="AlphaFoldDB" id="A0A8S1UXK8"/>
<proteinExistence type="predicted"/>
<feature type="domain" description="Protein kinase" evidence="1">
    <location>
        <begin position="1"/>
        <end position="228"/>
    </location>
</feature>
<keyword evidence="3" id="KW-1185">Reference proteome</keyword>
<organism evidence="2 3">
    <name type="scientific">Paramecium octaurelia</name>
    <dbReference type="NCBI Taxonomy" id="43137"/>
    <lineage>
        <taxon>Eukaryota</taxon>
        <taxon>Sar</taxon>
        <taxon>Alveolata</taxon>
        <taxon>Ciliophora</taxon>
        <taxon>Intramacronucleata</taxon>
        <taxon>Oligohymenophorea</taxon>
        <taxon>Peniculida</taxon>
        <taxon>Parameciidae</taxon>
        <taxon>Paramecium</taxon>
    </lineage>
</organism>
<evidence type="ECO:0000313" key="3">
    <source>
        <dbReference type="Proteomes" id="UP000683925"/>
    </source>
</evidence>
<sequence>MMSKFQLRPSNLKSSGFTIYEATSDSESYFAYFYTGMYDQAFRSQDLEPKSEYLREPKMITNRGSKYVFFKYFGSFRLADISKKLVEAEVINILGQLIQAIFILHKNKLMGRCFNIYNILVTNIQKGSFCIKLMDFGFGCPLEYQPLDGELNCYDYQFDLFLIGRILFFLLTNQDIPQHDCYKSMWPETQKYIENSSYSKTLQELCKNLISPSQQNRYCFSNFMTDFLGLKGKQQQSIIEIKKFYSEDQETLSSINQEIKKRDDNSQVVDIAPPLILDESLNNLIFFFKPELNPIHKYLNFRLFNFTIIDQAIENIKHKFITSVHISVPLSIFVLEKIKCIFFQKIFLMFENNQFPKFNAKEIDDVIKSSQYKTCFDLLKNLKYLQLQFMPNYLENLYKSMQIYYPDYQNHLMYQEIKRFLSKDNFNLDFDEVKNYYRLPLNNLLKQIENLEENKSNRQFRLLIFMCILINKIGNISNLNKHYQTIIKSQQLKEINSPLQVNDFLAKANIEELDEQFDELRHIYFS</sequence>
<dbReference type="EMBL" id="CAJJDP010000052">
    <property type="protein sequence ID" value="CAD8168933.1"/>
    <property type="molecule type" value="Genomic_DNA"/>
</dbReference>